<dbReference type="GO" id="GO:0000978">
    <property type="term" value="F:RNA polymerase II cis-regulatory region sequence-specific DNA binding"/>
    <property type="evidence" value="ECO:0007669"/>
    <property type="project" value="TreeGrafter"/>
</dbReference>
<feature type="compositionally biased region" description="Polar residues" evidence="7">
    <location>
        <begin position="313"/>
        <end position="323"/>
    </location>
</feature>
<feature type="DNA-binding region" description="Homeobox" evidence="5">
    <location>
        <begin position="114"/>
        <end position="173"/>
    </location>
</feature>
<evidence type="ECO:0000256" key="4">
    <source>
        <dbReference type="ARBA" id="ARBA00023242"/>
    </source>
</evidence>
<keyword evidence="2 5" id="KW-0238">DNA-binding</keyword>
<dbReference type="PROSITE" id="PS50071">
    <property type="entry name" value="HOMEOBOX_2"/>
    <property type="match status" value="1"/>
</dbReference>
<dbReference type="CDD" id="cd00086">
    <property type="entry name" value="homeodomain"/>
    <property type="match status" value="1"/>
</dbReference>
<evidence type="ECO:0000256" key="6">
    <source>
        <dbReference type="RuleBase" id="RU000682"/>
    </source>
</evidence>
<evidence type="ECO:0000256" key="7">
    <source>
        <dbReference type="SAM" id="MobiDB-lite"/>
    </source>
</evidence>
<accession>A0A8H7UL28</accession>
<dbReference type="InterPro" id="IPR001356">
    <property type="entry name" value="HD"/>
</dbReference>
<keyword evidence="10" id="KW-1185">Reference proteome</keyword>
<dbReference type="SMART" id="SM00389">
    <property type="entry name" value="HOX"/>
    <property type="match status" value="1"/>
</dbReference>
<keyword evidence="3 5" id="KW-0371">Homeobox</keyword>
<gene>
    <name evidence="9" type="ORF">INT44_004800</name>
</gene>
<dbReference type="GO" id="GO:0005634">
    <property type="term" value="C:nucleus"/>
    <property type="evidence" value="ECO:0007669"/>
    <property type="project" value="UniProtKB-SubCell"/>
</dbReference>
<evidence type="ECO:0000256" key="3">
    <source>
        <dbReference type="ARBA" id="ARBA00023155"/>
    </source>
</evidence>
<reference evidence="9" key="1">
    <citation type="submission" date="2020-12" db="EMBL/GenBank/DDBJ databases">
        <title>Metabolic potential, ecology and presence of endohyphal bacteria is reflected in genomic diversity of Mucoromycotina.</title>
        <authorList>
            <person name="Muszewska A."/>
            <person name="Okrasinska A."/>
            <person name="Steczkiewicz K."/>
            <person name="Drgas O."/>
            <person name="Orlowska M."/>
            <person name="Perlinska-Lenart U."/>
            <person name="Aleksandrzak-Piekarczyk T."/>
            <person name="Szatraj K."/>
            <person name="Zielenkiewicz U."/>
            <person name="Pilsyk S."/>
            <person name="Malc E."/>
            <person name="Mieczkowski P."/>
            <person name="Kruszewska J.S."/>
            <person name="Biernat P."/>
            <person name="Pawlowska J."/>
        </authorList>
    </citation>
    <scope>NUCLEOTIDE SEQUENCE</scope>
    <source>
        <strain evidence="9">WA0000051536</strain>
    </source>
</reference>
<name>A0A8H7UL28_9FUNG</name>
<dbReference type="GO" id="GO:0006357">
    <property type="term" value="P:regulation of transcription by RNA polymerase II"/>
    <property type="evidence" value="ECO:0007669"/>
    <property type="project" value="TreeGrafter"/>
</dbReference>
<dbReference type="Gene3D" id="1.10.10.60">
    <property type="entry name" value="Homeodomain-like"/>
    <property type="match status" value="1"/>
</dbReference>
<feature type="compositionally biased region" description="Polar residues" evidence="7">
    <location>
        <begin position="274"/>
        <end position="286"/>
    </location>
</feature>
<evidence type="ECO:0000259" key="8">
    <source>
        <dbReference type="PROSITE" id="PS50071"/>
    </source>
</evidence>
<dbReference type="OrthoDB" id="2391341at2759"/>
<feature type="domain" description="Homeobox" evidence="8">
    <location>
        <begin position="112"/>
        <end position="172"/>
    </location>
</feature>
<organism evidence="9 10">
    <name type="scientific">Umbelopsis vinacea</name>
    <dbReference type="NCBI Taxonomy" id="44442"/>
    <lineage>
        <taxon>Eukaryota</taxon>
        <taxon>Fungi</taxon>
        <taxon>Fungi incertae sedis</taxon>
        <taxon>Mucoromycota</taxon>
        <taxon>Mucoromycotina</taxon>
        <taxon>Umbelopsidomycetes</taxon>
        <taxon>Umbelopsidales</taxon>
        <taxon>Umbelopsidaceae</taxon>
        <taxon>Umbelopsis</taxon>
    </lineage>
</organism>
<dbReference type="InterPro" id="IPR009057">
    <property type="entry name" value="Homeodomain-like_sf"/>
</dbReference>
<dbReference type="PANTHER" id="PTHR24324:SF5">
    <property type="entry name" value="HEMATOPOIETICALLY-EXPRESSED HOMEOBOX PROTEIN HHEX"/>
    <property type="match status" value="1"/>
</dbReference>
<dbReference type="Pfam" id="PF00046">
    <property type="entry name" value="Homeodomain"/>
    <property type="match status" value="1"/>
</dbReference>
<sequence>MERIPSSDRRDSLSISAILNEDSVEPKGQMMDVISDSQRKRYTWPAYSNNNNMSHPLGPFHPNVAEPMNVVPVPTSSQSPPRYVTSKSDSNQILVPEEATIRQLPDGFVVCGITKGKRKRISPEQLKSLLEVFEQTDTPSSQLREELAERLSMSKREVQVWFQNRRAKASRMRNNSQDPFEKHTKHRRKSTSSGSFGIPNTFVPPPFPANPAIINDHRPRRYSAVPVLQTVARPFTNIQSLRPNPAVFGIPHPPPAVPQFTNAWAQDKKHRNLPHTSAGSANTSFPNIAPKPSSISPMQDVRMSTPPTRPRPFQSNHDSSYPSEIQMTEHKNSPISMLASAAEFVSSKDAAHPVTC</sequence>
<dbReference type="Proteomes" id="UP000612746">
    <property type="component" value="Unassembled WGS sequence"/>
</dbReference>
<proteinExistence type="predicted"/>
<keyword evidence="4 5" id="KW-0539">Nucleus</keyword>
<evidence type="ECO:0000313" key="10">
    <source>
        <dbReference type="Proteomes" id="UP000612746"/>
    </source>
</evidence>
<dbReference type="PANTHER" id="PTHR24324">
    <property type="entry name" value="HOMEOBOX PROTEIN HHEX"/>
    <property type="match status" value="1"/>
</dbReference>
<comment type="caution">
    <text evidence="9">The sequence shown here is derived from an EMBL/GenBank/DDBJ whole genome shotgun (WGS) entry which is preliminary data.</text>
</comment>
<feature type="region of interest" description="Disordered" evidence="7">
    <location>
        <begin position="272"/>
        <end position="323"/>
    </location>
</feature>
<evidence type="ECO:0000256" key="1">
    <source>
        <dbReference type="ARBA" id="ARBA00004123"/>
    </source>
</evidence>
<dbReference type="AlphaFoldDB" id="A0A8H7UL28"/>
<feature type="region of interest" description="Disordered" evidence="7">
    <location>
        <begin position="166"/>
        <end position="203"/>
    </location>
</feature>
<evidence type="ECO:0000256" key="5">
    <source>
        <dbReference type="PROSITE-ProRule" id="PRU00108"/>
    </source>
</evidence>
<dbReference type="InterPro" id="IPR051000">
    <property type="entry name" value="Homeobox_DNA-bind_prot"/>
</dbReference>
<protein>
    <recommendedName>
        <fullName evidence="8">Homeobox domain-containing protein</fullName>
    </recommendedName>
</protein>
<evidence type="ECO:0000313" key="9">
    <source>
        <dbReference type="EMBL" id="KAG2187130.1"/>
    </source>
</evidence>
<comment type="subcellular location">
    <subcellularLocation>
        <location evidence="1 5 6">Nucleus</location>
    </subcellularLocation>
</comment>
<dbReference type="SUPFAM" id="SSF46689">
    <property type="entry name" value="Homeodomain-like"/>
    <property type="match status" value="1"/>
</dbReference>
<dbReference type="GO" id="GO:0030154">
    <property type="term" value="P:cell differentiation"/>
    <property type="evidence" value="ECO:0007669"/>
    <property type="project" value="TreeGrafter"/>
</dbReference>
<evidence type="ECO:0000256" key="2">
    <source>
        <dbReference type="ARBA" id="ARBA00023125"/>
    </source>
</evidence>
<dbReference type="EMBL" id="JAEPRA010000003">
    <property type="protein sequence ID" value="KAG2187130.1"/>
    <property type="molecule type" value="Genomic_DNA"/>
</dbReference>